<sequence>MSVYTPLSPTQLAKVLEQFGFQLRDYHAASHGIENSTFLIDGLGKHDQPCPLVLTVFESLDHPALTPYLTLLKQLAKQHLPVPAPLATASGNDQITVAGKPAVLMPRLPGRHDFSVDADRCRQVGALLARLHASHTEQLQPLPSERARLRDFTHHLDKLPTADRDNAARLLHRWLAHPAGTTLIHGDLFRDNLLWDNGEISALLDFYNACQDHPEYDLAVALNDWCVDARGHVVAEREHALLSAYRGQGRSVDTRRLNEALPVAALRFWLSRLAGPVSDHSEGQGSKNPEEFARIYRQRLEAFAV</sequence>
<dbReference type="InterPro" id="IPR002575">
    <property type="entry name" value="Aminoglycoside_PTrfase"/>
</dbReference>
<feature type="domain" description="Aminoglycoside phosphotransferase" evidence="9">
    <location>
        <begin position="28"/>
        <end position="246"/>
    </location>
</feature>
<keyword evidence="4 8" id="KW-0547">Nucleotide-binding</keyword>
<evidence type="ECO:0000313" key="11">
    <source>
        <dbReference type="Proteomes" id="UP000008871"/>
    </source>
</evidence>
<evidence type="ECO:0000256" key="1">
    <source>
        <dbReference type="ARBA" id="ARBA00022605"/>
    </source>
</evidence>
<dbReference type="GO" id="GO:0009088">
    <property type="term" value="P:threonine biosynthetic process"/>
    <property type="evidence" value="ECO:0007669"/>
    <property type="project" value="UniProtKB-UniRule"/>
</dbReference>
<dbReference type="InterPro" id="IPR005280">
    <property type="entry name" value="Homoserine_kinase_II"/>
</dbReference>
<dbReference type="GO" id="GO:0004413">
    <property type="term" value="F:homoserine kinase activity"/>
    <property type="evidence" value="ECO:0007669"/>
    <property type="project" value="UniProtKB-UniRule"/>
</dbReference>
<dbReference type="EMBL" id="AM286690">
    <property type="protein sequence ID" value="CAL15490.1"/>
    <property type="molecule type" value="Genomic_DNA"/>
</dbReference>
<dbReference type="PANTHER" id="PTHR21064:SF6">
    <property type="entry name" value="AMINOGLYCOSIDE PHOSPHOTRANSFERASE DOMAIN-CONTAINING PROTEIN"/>
    <property type="match status" value="1"/>
</dbReference>
<dbReference type="KEGG" id="abo:ABO_0042"/>
<dbReference type="Proteomes" id="UP000008871">
    <property type="component" value="Chromosome"/>
</dbReference>
<evidence type="ECO:0000256" key="4">
    <source>
        <dbReference type="ARBA" id="ARBA00022741"/>
    </source>
</evidence>
<dbReference type="STRING" id="393595.ABO_0042"/>
<evidence type="ECO:0000256" key="3">
    <source>
        <dbReference type="ARBA" id="ARBA00022697"/>
    </source>
</evidence>
<comment type="catalytic activity">
    <reaction evidence="8">
        <text>L-homoserine + ATP = O-phospho-L-homoserine + ADP + H(+)</text>
        <dbReference type="Rhea" id="RHEA:13985"/>
        <dbReference type="ChEBI" id="CHEBI:15378"/>
        <dbReference type="ChEBI" id="CHEBI:30616"/>
        <dbReference type="ChEBI" id="CHEBI:57476"/>
        <dbReference type="ChEBI" id="CHEBI:57590"/>
        <dbReference type="ChEBI" id="CHEBI:456216"/>
        <dbReference type="EC" id="2.7.1.39"/>
    </reaction>
</comment>
<dbReference type="HOGENOM" id="CLU_053300_0_0_6"/>
<dbReference type="InterPro" id="IPR011009">
    <property type="entry name" value="Kinase-like_dom_sf"/>
</dbReference>
<proteinExistence type="inferred from homology"/>
<dbReference type="PANTHER" id="PTHR21064">
    <property type="entry name" value="AMINOGLYCOSIDE PHOSPHOTRANSFERASE DOMAIN-CONTAINING PROTEIN-RELATED"/>
    <property type="match status" value="1"/>
</dbReference>
<evidence type="ECO:0000256" key="6">
    <source>
        <dbReference type="ARBA" id="ARBA00022840"/>
    </source>
</evidence>
<evidence type="ECO:0000256" key="5">
    <source>
        <dbReference type="ARBA" id="ARBA00022777"/>
    </source>
</evidence>
<keyword evidence="5 8" id="KW-0418">Kinase</keyword>
<evidence type="ECO:0000256" key="7">
    <source>
        <dbReference type="ARBA" id="ARBA00038240"/>
    </source>
</evidence>
<evidence type="ECO:0000256" key="2">
    <source>
        <dbReference type="ARBA" id="ARBA00022679"/>
    </source>
</evidence>
<gene>
    <name evidence="8" type="primary">thrB</name>
    <name evidence="10" type="ordered locus">ABO_0042</name>
</gene>
<evidence type="ECO:0000313" key="10">
    <source>
        <dbReference type="EMBL" id="CAL15490.1"/>
    </source>
</evidence>
<keyword evidence="3 8" id="KW-0791">Threonine biosynthesis</keyword>
<keyword evidence="11" id="KW-1185">Reference proteome</keyword>
<dbReference type="Gene3D" id="3.30.200.20">
    <property type="entry name" value="Phosphorylase Kinase, domain 1"/>
    <property type="match status" value="1"/>
</dbReference>
<keyword evidence="6 8" id="KW-0067">ATP-binding</keyword>
<dbReference type="EC" id="2.7.1.39" evidence="8"/>
<comment type="similarity">
    <text evidence="7 8">Belongs to the pseudomonas-type ThrB family.</text>
</comment>
<accession>Q0VTL8</accession>
<dbReference type="RefSeq" id="WP_011587340.1">
    <property type="nucleotide sequence ID" value="NC_008260.1"/>
</dbReference>
<dbReference type="AlphaFoldDB" id="Q0VTL8"/>
<organism evidence="10 11">
    <name type="scientific">Alcanivorax borkumensis (strain ATCC 700651 / DSM 11573 / NCIMB 13689 / SK2)</name>
    <dbReference type="NCBI Taxonomy" id="393595"/>
    <lineage>
        <taxon>Bacteria</taxon>
        <taxon>Pseudomonadati</taxon>
        <taxon>Pseudomonadota</taxon>
        <taxon>Gammaproteobacteria</taxon>
        <taxon>Oceanospirillales</taxon>
        <taxon>Alcanivoracaceae</taxon>
        <taxon>Alcanivorax</taxon>
    </lineage>
</organism>
<keyword evidence="1 8" id="KW-0028">Amino-acid biosynthesis</keyword>
<keyword evidence="2 8" id="KW-0808">Transferase</keyword>
<dbReference type="InterPro" id="IPR050249">
    <property type="entry name" value="Pseudomonas-type_ThrB"/>
</dbReference>
<dbReference type="Gene3D" id="3.90.1200.10">
    <property type="match status" value="1"/>
</dbReference>
<comment type="pathway">
    <text evidence="8">Amino-acid biosynthesis; L-threonine biosynthesis; L-threonine from L-aspartate: step 4/5.</text>
</comment>
<dbReference type="SUPFAM" id="SSF56112">
    <property type="entry name" value="Protein kinase-like (PK-like)"/>
    <property type="match status" value="1"/>
</dbReference>
<dbReference type="CDD" id="cd05153">
    <property type="entry name" value="HomoserineK_II"/>
    <property type="match status" value="1"/>
</dbReference>
<dbReference type="UniPathway" id="UPA00050">
    <property type="reaction ID" value="UER00064"/>
</dbReference>
<evidence type="ECO:0000256" key="8">
    <source>
        <dbReference type="HAMAP-Rule" id="MF_00301"/>
    </source>
</evidence>
<protein>
    <recommendedName>
        <fullName evidence="8">Homoserine kinase</fullName>
        <shortName evidence="8">HK</shortName>
        <shortName evidence="8">HSK</shortName>
        <ecNumber evidence="8">2.7.1.39</ecNumber>
    </recommendedName>
</protein>
<evidence type="ECO:0000259" key="9">
    <source>
        <dbReference type="Pfam" id="PF01636"/>
    </source>
</evidence>
<dbReference type="HAMAP" id="MF_00301">
    <property type="entry name" value="Homoser_kinase_2"/>
    <property type="match status" value="1"/>
</dbReference>
<dbReference type="eggNOG" id="COG2334">
    <property type="taxonomic scope" value="Bacteria"/>
</dbReference>
<dbReference type="GO" id="GO:0005524">
    <property type="term" value="F:ATP binding"/>
    <property type="evidence" value="ECO:0007669"/>
    <property type="project" value="UniProtKB-KW"/>
</dbReference>
<dbReference type="Pfam" id="PF01636">
    <property type="entry name" value="APH"/>
    <property type="match status" value="1"/>
</dbReference>
<reference evidence="10 11" key="1">
    <citation type="journal article" date="2006" name="Nat. Biotechnol.">
        <title>Genome sequence of the ubiquitous hydrocarbon-degrading marine bacterium Alcanivorax borkumensis.</title>
        <authorList>
            <person name="Schneiker S."/>
            <person name="Martins dos Santos V.A.P."/>
            <person name="Bartels D."/>
            <person name="Bekel T."/>
            <person name="Brecht M."/>
            <person name="Buhrmester J."/>
            <person name="Chernikova T.N."/>
            <person name="Denaro R."/>
            <person name="Ferrer M."/>
            <person name="Gertler C."/>
            <person name="Goesmann A."/>
            <person name="Golyshina O.V."/>
            <person name="Kaminski F."/>
            <person name="Khachane A.N."/>
            <person name="Lang S."/>
            <person name="Linke B."/>
            <person name="McHardy A.C."/>
            <person name="Meyer F."/>
            <person name="Nechitaylo T."/>
            <person name="Puehler A."/>
            <person name="Regenhardt D."/>
            <person name="Rupp O."/>
            <person name="Sabirova J.S."/>
            <person name="Selbitschka W."/>
            <person name="Yakimov M.M."/>
            <person name="Timmis K.N."/>
            <person name="Vorhoelter F.-J."/>
            <person name="Weidner S."/>
            <person name="Kaiser O."/>
            <person name="Golyshin P.N."/>
        </authorList>
    </citation>
    <scope>NUCLEOTIDE SEQUENCE [LARGE SCALE GENOMIC DNA]</scope>
    <source>
        <strain evidence="11">ATCC 700651 / DSM 11573 / NCIMB 13689 / SK2</strain>
    </source>
</reference>
<name>Q0VTL8_ALCBS</name>
<dbReference type="OrthoDB" id="9777460at2"/>